<dbReference type="InterPro" id="IPR001387">
    <property type="entry name" value="Cro/C1-type_HTH"/>
</dbReference>
<reference evidence="3 4" key="1">
    <citation type="submission" date="2016-11" db="EMBL/GenBank/DDBJ databases">
        <title>Identification of Bacillus cereus isolated from egg-white.</title>
        <authorList>
            <person name="Soni A."/>
            <person name="Oey I."/>
            <person name="Silcock P."/>
            <person name="Bremer P."/>
        </authorList>
    </citation>
    <scope>NUCLEOTIDE SEQUENCE [LARGE SCALE GENOMIC DNA]</scope>
    <source>
        <strain evidence="3 4">NZAS03</strain>
    </source>
</reference>
<dbReference type="PANTHER" id="PTHR46558:SF4">
    <property type="entry name" value="DNA-BIDING PHAGE PROTEIN"/>
    <property type="match status" value="1"/>
</dbReference>
<evidence type="ECO:0000259" key="2">
    <source>
        <dbReference type="PROSITE" id="PS50943"/>
    </source>
</evidence>
<organism evidence="3 4">
    <name type="scientific">Bacillus cereus</name>
    <dbReference type="NCBI Taxonomy" id="1396"/>
    <lineage>
        <taxon>Bacteria</taxon>
        <taxon>Bacillati</taxon>
        <taxon>Bacillota</taxon>
        <taxon>Bacilli</taxon>
        <taxon>Bacillales</taxon>
        <taxon>Bacillaceae</taxon>
        <taxon>Bacillus</taxon>
        <taxon>Bacillus cereus group</taxon>
    </lineage>
</organism>
<proteinExistence type="predicted"/>
<dbReference type="SUPFAM" id="SSF47413">
    <property type="entry name" value="lambda repressor-like DNA-binding domains"/>
    <property type="match status" value="1"/>
</dbReference>
<dbReference type="SMART" id="SM00530">
    <property type="entry name" value="HTH_XRE"/>
    <property type="match status" value="1"/>
</dbReference>
<sequence length="119" mass="13357">MLPILSVRVKELRKKLKLSQKVLGEKVGVTESFISKVESGIKQPSREVTSNLAEVLNCTNDYLLGKSDSPDLTADQDLQLTAEAQEILQIINDLPEDQRKKALEQLEMFVNYEKAKGNI</sequence>
<evidence type="ECO:0000313" key="3">
    <source>
        <dbReference type="EMBL" id="OKA34408.1"/>
    </source>
</evidence>
<evidence type="ECO:0000313" key="4">
    <source>
        <dbReference type="Proteomes" id="UP000186535"/>
    </source>
</evidence>
<evidence type="ECO:0000256" key="1">
    <source>
        <dbReference type="ARBA" id="ARBA00023125"/>
    </source>
</evidence>
<dbReference type="Pfam" id="PF01381">
    <property type="entry name" value="HTH_3"/>
    <property type="match status" value="1"/>
</dbReference>
<dbReference type="PROSITE" id="PS50943">
    <property type="entry name" value="HTH_CROC1"/>
    <property type="match status" value="1"/>
</dbReference>
<accession>A0A1C4C8S6</accession>
<dbReference type="GO" id="GO:0003677">
    <property type="term" value="F:DNA binding"/>
    <property type="evidence" value="ECO:0007669"/>
    <property type="project" value="UniProtKB-KW"/>
</dbReference>
<dbReference type="AlphaFoldDB" id="A0A1C4C8S6"/>
<protein>
    <submittedName>
        <fullName evidence="3">Transcriptional regulator</fullName>
    </submittedName>
</protein>
<feature type="domain" description="HTH cro/C1-type" evidence="2">
    <location>
        <begin position="9"/>
        <end position="63"/>
    </location>
</feature>
<dbReference type="Proteomes" id="UP000186535">
    <property type="component" value="Unassembled WGS sequence"/>
</dbReference>
<dbReference type="Gene3D" id="1.10.260.40">
    <property type="entry name" value="lambda repressor-like DNA-binding domains"/>
    <property type="match status" value="1"/>
</dbReference>
<name>A0A1C4C8S6_BACCE</name>
<comment type="caution">
    <text evidence="3">The sequence shown here is derived from an EMBL/GenBank/DDBJ whole genome shotgun (WGS) entry which is preliminary data.</text>
</comment>
<dbReference type="CDD" id="cd00093">
    <property type="entry name" value="HTH_XRE"/>
    <property type="match status" value="1"/>
</dbReference>
<gene>
    <name evidence="3" type="ORF">BJR07_23105</name>
</gene>
<dbReference type="EMBL" id="MPON01000010">
    <property type="protein sequence ID" value="OKA34408.1"/>
    <property type="molecule type" value="Genomic_DNA"/>
</dbReference>
<dbReference type="PANTHER" id="PTHR46558">
    <property type="entry name" value="TRACRIPTIONAL REGULATORY PROTEIN-RELATED-RELATED"/>
    <property type="match status" value="1"/>
</dbReference>
<keyword evidence="1" id="KW-0238">DNA-binding</keyword>
<dbReference type="RefSeq" id="WP_073518434.1">
    <property type="nucleotide sequence ID" value="NZ_MPOM01000003.1"/>
</dbReference>
<dbReference type="InterPro" id="IPR010982">
    <property type="entry name" value="Lambda_DNA-bd_dom_sf"/>
</dbReference>